<accession>A0A8I0AN89</accession>
<keyword evidence="3" id="KW-1003">Cell membrane</keyword>
<keyword evidence="6 7" id="KW-0472">Membrane</keyword>
<dbReference type="Pfam" id="PF00528">
    <property type="entry name" value="BPD_transp_1"/>
    <property type="match status" value="1"/>
</dbReference>
<dbReference type="GO" id="GO:0055085">
    <property type="term" value="P:transmembrane transport"/>
    <property type="evidence" value="ECO:0007669"/>
    <property type="project" value="InterPro"/>
</dbReference>
<dbReference type="InterPro" id="IPR000515">
    <property type="entry name" value="MetI-like"/>
</dbReference>
<evidence type="ECO:0000256" key="4">
    <source>
        <dbReference type="ARBA" id="ARBA00022692"/>
    </source>
</evidence>
<evidence type="ECO:0000256" key="3">
    <source>
        <dbReference type="ARBA" id="ARBA00022475"/>
    </source>
</evidence>
<dbReference type="PANTHER" id="PTHR30193:SF37">
    <property type="entry name" value="INNER MEMBRANE ABC TRANSPORTER PERMEASE PROTEIN YCJO"/>
    <property type="match status" value="1"/>
</dbReference>
<evidence type="ECO:0000256" key="1">
    <source>
        <dbReference type="ARBA" id="ARBA00004651"/>
    </source>
</evidence>
<dbReference type="CDD" id="cd06261">
    <property type="entry name" value="TM_PBP2"/>
    <property type="match status" value="1"/>
</dbReference>
<feature type="transmembrane region" description="Helical" evidence="7">
    <location>
        <begin position="210"/>
        <end position="230"/>
    </location>
</feature>
<evidence type="ECO:0000259" key="8">
    <source>
        <dbReference type="PROSITE" id="PS50928"/>
    </source>
</evidence>
<evidence type="ECO:0000256" key="6">
    <source>
        <dbReference type="ARBA" id="ARBA00023136"/>
    </source>
</evidence>
<keyword evidence="10" id="KW-1185">Reference proteome</keyword>
<dbReference type="PANTHER" id="PTHR30193">
    <property type="entry name" value="ABC TRANSPORTER PERMEASE PROTEIN"/>
    <property type="match status" value="1"/>
</dbReference>
<dbReference type="SUPFAM" id="SSF161098">
    <property type="entry name" value="MetI-like"/>
    <property type="match status" value="1"/>
</dbReference>
<evidence type="ECO:0000256" key="7">
    <source>
        <dbReference type="RuleBase" id="RU363032"/>
    </source>
</evidence>
<protein>
    <submittedName>
        <fullName evidence="9">Sugar ABC transporter permease</fullName>
    </submittedName>
</protein>
<dbReference type="EMBL" id="JACOOX010000002">
    <property type="protein sequence ID" value="MBC5661972.1"/>
    <property type="molecule type" value="Genomic_DNA"/>
</dbReference>
<evidence type="ECO:0000313" key="9">
    <source>
        <dbReference type="EMBL" id="MBC5661972.1"/>
    </source>
</evidence>
<comment type="similarity">
    <text evidence="7">Belongs to the binding-protein-dependent transport system permease family.</text>
</comment>
<feature type="transmembrane region" description="Helical" evidence="7">
    <location>
        <begin position="74"/>
        <end position="99"/>
    </location>
</feature>
<dbReference type="InterPro" id="IPR051393">
    <property type="entry name" value="ABC_transporter_permease"/>
</dbReference>
<keyword evidence="5 7" id="KW-1133">Transmembrane helix</keyword>
<reference evidence="9 10" key="1">
    <citation type="submission" date="2020-08" db="EMBL/GenBank/DDBJ databases">
        <title>Genome public.</title>
        <authorList>
            <person name="Liu C."/>
            <person name="Sun Q."/>
        </authorList>
    </citation>
    <scope>NUCLEOTIDE SEQUENCE [LARGE SCALE GENOMIC DNA]</scope>
    <source>
        <strain evidence="9 10">NSJ-10</strain>
    </source>
</reference>
<dbReference type="Gene3D" id="1.10.3720.10">
    <property type="entry name" value="MetI-like"/>
    <property type="match status" value="1"/>
</dbReference>
<proteinExistence type="inferred from homology"/>
<sequence>MKFVKKKKKMSGKSRTFMLITIPIVALFFTFNTLPLIQGAIYSFTNFRGYGSYEWVGFRNYIDLFHDARVGSSYLFTFKLAIVTTIIVNVVSLILAMALNSKIRFKSGLRGLYFLPNILGGLVVGYIFNYFFTYILPQIAIMLGFEGNSMLASSKTAWLAIAVVCAWQSIAMNTIIYISGLQTVPEDVYEAGSLDGATGFAKFRYLTFPLILPFFTINVVLCMKNFLMVFDQIMSLTKGGPAQSTESISYLIYNNGMSGGQFGFQSANAVVFFIVIVVISVLQMRFLGKKEEQL</sequence>
<feature type="domain" description="ABC transmembrane type-1" evidence="8">
    <location>
        <begin position="74"/>
        <end position="283"/>
    </location>
</feature>
<comment type="subcellular location">
    <subcellularLocation>
        <location evidence="1 7">Cell membrane</location>
        <topology evidence="1 7">Multi-pass membrane protein</topology>
    </subcellularLocation>
</comment>
<feature type="transmembrane region" description="Helical" evidence="7">
    <location>
        <begin position="111"/>
        <end position="136"/>
    </location>
</feature>
<dbReference type="InterPro" id="IPR035906">
    <property type="entry name" value="MetI-like_sf"/>
</dbReference>
<feature type="transmembrane region" description="Helical" evidence="7">
    <location>
        <begin position="262"/>
        <end position="282"/>
    </location>
</feature>
<gene>
    <name evidence="9" type="ORF">H8S09_03515</name>
</gene>
<organism evidence="9 10">
    <name type="scientific">Coprococcus hominis</name>
    <name type="common">ex Liu et al. 2022</name>
    <dbReference type="NCBI Taxonomy" id="2763039"/>
    <lineage>
        <taxon>Bacteria</taxon>
        <taxon>Bacillati</taxon>
        <taxon>Bacillota</taxon>
        <taxon>Clostridia</taxon>
        <taxon>Lachnospirales</taxon>
        <taxon>Lachnospiraceae</taxon>
        <taxon>Coprococcus</taxon>
    </lineage>
</organism>
<name>A0A8I0AN89_9FIRM</name>
<dbReference type="AlphaFoldDB" id="A0A8I0AN89"/>
<dbReference type="PROSITE" id="PS50928">
    <property type="entry name" value="ABC_TM1"/>
    <property type="match status" value="1"/>
</dbReference>
<keyword evidence="4 7" id="KW-0812">Transmembrane</keyword>
<dbReference type="Proteomes" id="UP000615234">
    <property type="component" value="Unassembled WGS sequence"/>
</dbReference>
<dbReference type="GO" id="GO:0005886">
    <property type="term" value="C:plasma membrane"/>
    <property type="evidence" value="ECO:0007669"/>
    <property type="project" value="UniProtKB-SubCell"/>
</dbReference>
<evidence type="ECO:0000256" key="5">
    <source>
        <dbReference type="ARBA" id="ARBA00022989"/>
    </source>
</evidence>
<feature type="transmembrane region" description="Helical" evidence="7">
    <location>
        <begin position="156"/>
        <end position="178"/>
    </location>
</feature>
<keyword evidence="2 7" id="KW-0813">Transport</keyword>
<evidence type="ECO:0000256" key="2">
    <source>
        <dbReference type="ARBA" id="ARBA00022448"/>
    </source>
</evidence>
<evidence type="ECO:0000313" key="10">
    <source>
        <dbReference type="Proteomes" id="UP000615234"/>
    </source>
</evidence>
<comment type="caution">
    <text evidence="9">The sequence shown here is derived from an EMBL/GenBank/DDBJ whole genome shotgun (WGS) entry which is preliminary data.</text>
</comment>